<dbReference type="Gene3D" id="1.10.630.10">
    <property type="entry name" value="Cytochrome P450"/>
    <property type="match status" value="2"/>
</dbReference>
<sequence>FCKCEKDAAKLLLCLSVCSNKKETPRGNSSGTDIMLGSLVLVWICIFLVFLFIRIQRPKNFPPGPRPIPIFGNLLQLNILNPLKDFKRLTRRYGNVYSLYIGRIPAVVLNGFKPIREALVTNAAEFSGRPQNLMVNSVTQRNGFIFADYGPSWKEHRRFALMTLRNFGLGKQSMEKRILGEAEHIVARLEKCTGSYMNPKTLFHDAASNIISLVLFGTRFDYEDETLKEFVRCFTENTKIVNGPWSMIYDTLPVVRALPLPFKKAFQNYRTVKQMVTDMINKHNTTRLLGEQRDFVDCYLDQLNKEEDGRCLFDEEHLVGMVIDLHVAGTDTTSNTLLTAFLYLMTHPDIQEKCQQEIDEVLEGKAQASFEDRHNMPYTQAVIHESQRIADTVPLSVFHCTTRDTQLMGYSIPKGTLIIPNLSSILSEEGQWKFPHEFNPANFLNEQGQFEKPEAFLPFSAGPRMCLGESLARMELFLILVTLLRRFQFVWPEDAGEPDFTPVYGITVTPKPYRMGLTQRYGNVYSLYIGGRPAVVLNGLKAVKEALVTNAVDFSGRPENSLTNHLSKGKGVIFADYGPSWKEHRCFALMTLRNFGLAKQSMEKRILGEAEHIVARLEKCSGGSMNAKTLFHDAASNIIYLVLFGTHLDYEDKTHKDFIRCVTENSKISNGPWGMVSHCISSLH</sequence>
<dbReference type="EMBL" id="JAROKS010000004">
    <property type="protein sequence ID" value="KAK1804554.1"/>
    <property type="molecule type" value="Genomic_DNA"/>
</dbReference>
<keyword evidence="8 11" id="KW-0503">Monooxygenase</keyword>
<keyword evidence="4 10" id="KW-0349">Heme</keyword>
<evidence type="ECO:0000256" key="1">
    <source>
        <dbReference type="ARBA" id="ARBA00001971"/>
    </source>
</evidence>
<gene>
    <name evidence="13" type="ORF">P4O66_020557</name>
</gene>
<accession>A0AAD8ZSE8</accession>
<dbReference type="InterPro" id="IPR001128">
    <property type="entry name" value="Cyt_P450"/>
</dbReference>
<dbReference type="PANTHER" id="PTHR24300:SF327">
    <property type="entry name" value="CYTOCHROME P450 2F2-RELATED"/>
    <property type="match status" value="1"/>
</dbReference>
<evidence type="ECO:0000256" key="11">
    <source>
        <dbReference type="RuleBase" id="RU000461"/>
    </source>
</evidence>
<dbReference type="GO" id="GO:0005506">
    <property type="term" value="F:iron ion binding"/>
    <property type="evidence" value="ECO:0007669"/>
    <property type="project" value="InterPro"/>
</dbReference>
<dbReference type="GO" id="GO:0016712">
    <property type="term" value="F:oxidoreductase activity, acting on paired donors, with incorporation or reduction of molecular oxygen, reduced flavin or flavoprotein as one donor, and incorporation of one atom of oxygen"/>
    <property type="evidence" value="ECO:0007669"/>
    <property type="project" value="TreeGrafter"/>
</dbReference>
<evidence type="ECO:0000256" key="2">
    <source>
        <dbReference type="ARBA" id="ARBA00004370"/>
    </source>
</evidence>
<dbReference type="SUPFAM" id="SSF48264">
    <property type="entry name" value="Cytochrome P450"/>
    <property type="match status" value="2"/>
</dbReference>
<dbReference type="PANTHER" id="PTHR24300">
    <property type="entry name" value="CYTOCHROME P450 508A4-RELATED"/>
    <property type="match status" value="1"/>
</dbReference>
<reference evidence="13" key="1">
    <citation type="submission" date="2023-03" db="EMBL/GenBank/DDBJ databases">
        <title>Electrophorus voltai genome.</title>
        <authorList>
            <person name="Bian C."/>
        </authorList>
    </citation>
    <scope>NUCLEOTIDE SEQUENCE</scope>
    <source>
        <strain evidence="13">CB-2022</strain>
        <tissue evidence="13">Muscle</tissue>
    </source>
</reference>
<comment type="similarity">
    <text evidence="3 11">Belongs to the cytochrome P450 family.</text>
</comment>
<dbReference type="InterPro" id="IPR036396">
    <property type="entry name" value="Cyt_P450_sf"/>
</dbReference>
<dbReference type="FunFam" id="1.10.630.10:FF:000004">
    <property type="entry name" value="cytochrome P450 2D15 isoform X1"/>
    <property type="match status" value="1"/>
</dbReference>
<keyword evidence="14" id="KW-1185">Reference proteome</keyword>
<evidence type="ECO:0000256" key="9">
    <source>
        <dbReference type="ARBA" id="ARBA00023136"/>
    </source>
</evidence>
<comment type="cofactor">
    <cofactor evidence="1 10">
        <name>heme</name>
        <dbReference type="ChEBI" id="CHEBI:30413"/>
    </cofactor>
</comment>
<evidence type="ECO:0008006" key="15">
    <source>
        <dbReference type="Google" id="ProtNLM"/>
    </source>
</evidence>
<dbReference type="InterPro" id="IPR002401">
    <property type="entry name" value="Cyt_P450_E_grp-I"/>
</dbReference>
<keyword evidence="7 10" id="KW-0408">Iron</keyword>
<organism evidence="13 14">
    <name type="scientific">Electrophorus voltai</name>
    <dbReference type="NCBI Taxonomy" id="2609070"/>
    <lineage>
        <taxon>Eukaryota</taxon>
        <taxon>Metazoa</taxon>
        <taxon>Chordata</taxon>
        <taxon>Craniata</taxon>
        <taxon>Vertebrata</taxon>
        <taxon>Euteleostomi</taxon>
        <taxon>Actinopterygii</taxon>
        <taxon>Neopterygii</taxon>
        <taxon>Teleostei</taxon>
        <taxon>Ostariophysi</taxon>
        <taxon>Gymnotiformes</taxon>
        <taxon>Gymnotoidei</taxon>
        <taxon>Gymnotidae</taxon>
        <taxon>Electrophorus</taxon>
    </lineage>
</organism>
<dbReference type="GO" id="GO:0006082">
    <property type="term" value="P:organic acid metabolic process"/>
    <property type="evidence" value="ECO:0007669"/>
    <property type="project" value="TreeGrafter"/>
</dbReference>
<evidence type="ECO:0000256" key="8">
    <source>
        <dbReference type="ARBA" id="ARBA00023033"/>
    </source>
</evidence>
<evidence type="ECO:0000256" key="7">
    <source>
        <dbReference type="ARBA" id="ARBA00023004"/>
    </source>
</evidence>
<feature type="transmembrane region" description="Helical" evidence="12">
    <location>
        <begin position="34"/>
        <end position="53"/>
    </location>
</feature>
<dbReference type="GO" id="GO:0006805">
    <property type="term" value="P:xenobiotic metabolic process"/>
    <property type="evidence" value="ECO:0007669"/>
    <property type="project" value="TreeGrafter"/>
</dbReference>
<dbReference type="InterPro" id="IPR050182">
    <property type="entry name" value="Cytochrome_P450_fam2"/>
</dbReference>
<comment type="caution">
    <text evidence="13">The sequence shown here is derived from an EMBL/GenBank/DDBJ whole genome shotgun (WGS) entry which is preliminary data.</text>
</comment>
<comment type="subcellular location">
    <subcellularLocation>
        <location evidence="2">Membrane</location>
    </subcellularLocation>
</comment>
<dbReference type="PROSITE" id="PS00086">
    <property type="entry name" value="CYTOCHROME_P450"/>
    <property type="match status" value="1"/>
</dbReference>
<keyword evidence="5 10" id="KW-0479">Metal-binding</keyword>
<evidence type="ECO:0000256" key="3">
    <source>
        <dbReference type="ARBA" id="ARBA00010617"/>
    </source>
</evidence>
<feature type="non-terminal residue" evidence="13">
    <location>
        <position position="684"/>
    </location>
</feature>
<dbReference type="Proteomes" id="UP001239994">
    <property type="component" value="Unassembled WGS sequence"/>
</dbReference>
<feature type="binding site" description="axial binding residue" evidence="10">
    <location>
        <position position="466"/>
    </location>
    <ligand>
        <name>heme</name>
        <dbReference type="ChEBI" id="CHEBI:30413"/>
    </ligand>
    <ligandPart>
        <name>Fe</name>
        <dbReference type="ChEBI" id="CHEBI:18248"/>
    </ligandPart>
</feature>
<evidence type="ECO:0000256" key="4">
    <source>
        <dbReference type="ARBA" id="ARBA00022617"/>
    </source>
</evidence>
<evidence type="ECO:0000313" key="14">
    <source>
        <dbReference type="Proteomes" id="UP001239994"/>
    </source>
</evidence>
<proteinExistence type="inferred from homology"/>
<keyword evidence="12" id="KW-1133">Transmembrane helix</keyword>
<evidence type="ECO:0000256" key="6">
    <source>
        <dbReference type="ARBA" id="ARBA00023002"/>
    </source>
</evidence>
<keyword evidence="12" id="KW-0812">Transmembrane</keyword>
<evidence type="ECO:0000313" key="13">
    <source>
        <dbReference type="EMBL" id="KAK1804554.1"/>
    </source>
</evidence>
<dbReference type="InterPro" id="IPR017972">
    <property type="entry name" value="Cyt_P450_CS"/>
</dbReference>
<dbReference type="Pfam" id="PF00067">
    <property type="entry name" value="p450"/>
    <property type="match status" value="2"/>
</dbReference>
<evidence type="ECO:0000256" key="12">
    <source>
        <dbReference type="SAM" id="Phobius"/>
    </source>
</evidence>
<dbReference type="GO" id="GO:0016020">
    <property type="term" value="C:membrane"/>
    <property type="evidence" value="ECO:0007669"/>
    <property type="project" value="UniProtKB-SubCell"/>
</dbReference>
<protein>
    <recommendedName>
        <fullName evidence="15">Cytochrome P450, family 2, subfamily X, polypeptide 9</fullName>
    </recommendedName>
</protein>
<dbReference type="PRINTS" id="PR00463">
    <property type="entry name" value="EP450I"/>
</dbReference>
<evidence type="ECO:0000256" key="10">
    <source>
        <dbReference type="PIRSR" id="PIRSR602401-1"/>
    </source>
</evidence>
<dbReference type="AlphaFoldDB" id="A0AAD8ZSE8"/>
<dbReference type="PRINTS" id="PR00385">
    <property type="entry name" value="P450"/>
</dbReference>
<dbReference type="GO" id="GO:0005737">
    <property type="term" value="C:cytoplasm"/>
    <property type="evidence" value="ECO:0007669"/>
    <property type="project" value="TreeGrafter"/>
</dbReference>
<name>A0AAD8ZSE8_9TELE</name>
<dbReference type="GO" id="GO:0020037">
    <property type="term" value="F:heme binding"/>
    <property type="evidence" value="ECO:0007669"/>
    <property type="project" value="InterPro"/>
</dbReference>
<evidence type="ECO:0000256" key="5">
    <source>
        <dbReference type="ARBA" id="ARBA00022723"/>
    </source>
</evidence>
<keyword evidence="6 11" id="KW-0560">Oxidoreductase</keyword>
<keyword evidence="9 12" id="KW-0472">Membrane</keyword>